<name>A0ABV0TXI5_9TELE</name>
<organism evidence="1 2">
    <name type="scientific">Ilyodon furcidens</name>
    <name type="common">goldbreast splitfin</name>
    <dbReference type="NCBI Taxonomy" id="33524"/>
    <lineage>
        <taxon>Eukaryota</taxon>
        <taxon>Metazoa</taxon>
        <taxon>Chordata</taxon>
        <taxon>Craniata</taxon>
        <taxon>Vertebrata</taxon>
        <taxon>Euteleostomi</taxon>
        <taxon>Actinopterygii</taxon>
        <taxon>Neopterygii</taxon>
        <taxon>Teleostei</taxon>
        <taxon>Neoteleostei</taxon>
        <taxon>Acanthomorphata</taxon>
        <taxon>Ovalentaria</taxon>
        <taxon>Atherinomorphae</taxon>
        <taxon>Cyprinodontiformes</taxon>
        <taxon>Goodeidae</taxon>
        <taxon>Ilyodon</taxon>
    </lineage>
</organism>
<sequence length="99" mass="11755">MILEDQLLLSINLGRITRSLNAYYKKYNYSSEKPFRQLPVYTGVNISGDSPHSEMVQCSKTQDLHLRLNRSQLRPKHTPQEQRNLNSYLRLQEQEQRCF</sequence>
<proteinExistence type="predicted"/>
<reference evidence="1 2" key="1">
    <citation type="submission" date="2021-06" db="EMBL/GenBank/DDBJ databases">
        <authorList>
            <person name="Palmer J.M."/>
        </authorList>
    </citation>
    <scope>NUCLEOTIDE SEQUENCE [LARGE SCALE GENOMIC DNA]</scope>
    <source>
        <strain evidence="2">if_2019</strain>
        <tissue evidence="1">Muscle</tissue>
    </source>
</reference>
<gene>
    <name evidence="1" type="ORF">ILYODFUR_025212</name>
</gene>
<keyword evidence="2" id="KW-1185">Reference proteome</keyword>
<evidence type="ECO:0000313" key="2">
    <source>
        <dbReference type="Proteomes" id="UP001482620"/>
    </source>
</evidence>
<evidence type="ECO:0000313" key="1">
    <source>
        <dbReference type="EMBL" id="MEQ2237640.1"/>
    </source>
</evidence>
<protein>
    <submittedName>
        <fullName evidence="1">Uncharacterized protein</fullName>
    </submittedName>
</protein>
<dbReference type="Proteomes" id="UP001482620">
    <property type="component" value="Unassembled WGS sequence"/>
</dbReference>
<accession>A0ABV0TXI5</accession>
<comment type="caution">
    <text evidence="1">The sequence shown here is derived from an EMBL/GenBank/DDBJ whole genome shotgun (WGS) entry which is preliminary data.</text>
</comment>
<dbReference type="EMBL" id="JAHRIQ010049398">
    <property type="protein sequence ID" value="MEQ2237640.1"/>
    <property type="molecule type" value="Genomic_DNA"/>
</dbReference>